<dbReference type="Proteomes" id="UP000054776">
    <property type="component" value="Unassembled WGS sequence"/>
</dbReference>
<keyword evidence="4 9" id="KW-0862">Zinc</keyword>
<sequence>MLYRNISYNVIYFSAAVVLLQFPLKQFEYNCWSEMPKYFCDYCDTHLTHDSPSVRKTHNSGRKHKENVRMYYQQWMEDQAQKLVDATAKAFKEGKIPANPIVGMMRPPMIPPGAMVPGSVPGMPVGIPPQGMNLPGMTPGVPYMVPPPNPMSSMPQNVVRPPIQGVVPPHGAPMPVGSGHPAIGMSILEKILNDLYVDPLLLAELDESQKQLLFCKMREEQVRRWMLREKELEKIEPATVSKRSETRVKWILDEKGEPCVWVLGEDQERGSPVESIPDDMTDRELYSAKNNELNGETFKQENGLEKQLPNNGNGNASLDELDFNFDARMEEMNIANGIQKIPVSEDVLRDVEEQIRSMARKAREQHWLQTLSVDSRVQALPKTYDEKPANVSARMDQSHLSRSAILQWYRTEEFPRAAGVEMDRRTFAFWFHGILNRSDAERLLHAKQVGAYLVRISEKICGYVLSYQAGFKVKHFMVLSFKEGYHFVGSKQIVHSSLNSLIEYHQKIPISENGQEILREAIGPSPSPEYVELLDLFRL</sequence>
<gene>
    <name evidence="13" type="primary">Sh2d4b</name>
    <name evidence="13" type="ORF">T01_9101</name>
</gene>
<dbReference type="GO" id="GO:0000395">
    <property type="term" value="P:mRNA 5'-splice site recognition"/>
    <property type="evidence" value="ECO:0007669"/>
    <property type="project" value="UniProtKB-UniRule"/>
</dbReference>
<evidence type="ECO:0000256" key="3">
    <source>
        <dbReference type="ARBA" id="ARBA00022771"/>
    </source>
</evidence>
<evidence type="ECO:0000259" key="12">
    <source>
        <dbReference type="PROSITE" id="PS50171"/>
    </source>
</evidence>
<dbReference type="Gene3D" id="3.30.505.10">
    <property type="entry name" value="SH2 domain"/>
    <property type="match status" value="1"/>
</dbReference>
<dbReference type="HAMAP" id="MF_03153">
    <property type="entry name" value="U1_C"/>
    <property type="match status" value="1"/>
</dbReference>
<dbReference type="PROSITE" id="PS50001">
    <property type="entry name" value="SH2"/>
    <property type="match status" value="1"/>
</dbReference>
<keyword evidence="7 9" id="KW-0687">Ribonucleoprotein</keyword>
<dbReference type="FunCoup" id="A0A0V1AVA3">
    <property type="interactions" value="38"/>
</dbReference>
<dbReference type="Gene3D" id="3.30.160.60">
    <property type="entry name" value="Classic Zinc Finger"/>
    <property type="match status" value="1"/>
</dbReference>
<dbReference type="OrthoDB" id="10003345at2759"/>
<dbReference type="InterPro" id="IPR003604">
    <property type="entry name" value="Matrin/U1-like-C_Znf_C2H2"/>
</dbReference>
<proteinExistence type="inferred from homology"/>
<dbReference type="GO" id="GO:0005737">
    <property type="term" value="C:cytoplasm"/>
    <property type="evidence" value="ECO:0007669"/>
    <property type="project" value="TreeGrafter"/>
</dbReference>
<evidence type="ECO:0000256" key="1">
    <source>
        <dbReference type="ARBA" id="ARBA00004123"/>
    </source>
</evidence>
<dbReference type="InterPro" id="IPR017340">
    <property type="entry name" value="U1_snRNP-C"/>
</dbReference>
<dbReference type="PRINTS" id="PR00401">
    <property type="entry name" value="SH2DOMAIN"/>
</dbReference>
<evidence type="ECO:0000259" key="11">
    <source>
        <dbReference type="PROSITE" id="PS50001"/>
    </source>
</evidence>
<dbReference type="GO" id="GO:0000243">
    <property type="term" value="C:commitment complex"/>
    <property type="evidence" value="ECO:0007669"/>
    <property type="project" value="UniProtKB-UniRule"/>
</dbReference>
<dbReference type="SMART" id="SM00451">
    <property type="entry name" value="ZnF_U1"/>
    <property type="match status" value="1"/>
</dbReference>
<dbReference type="PANTHER" id="PTHR14388:SF17">
    <property type="entry name" value="SH2 DOMAIN-CONTAINING PROTEIN"/>
    <property type="match status" value="1"/>
</dbReference>
<evidence type="ECO:0000256" key="10">
    <source>
        <dbReference type="PROSITE-ProRule" id="PRU00191"/>
    </source>
</evidence>
<dbReference type="SUPFAM" id="SSF57667">
    <property type="entry name" value="beta-beta-alpha zinc fingers"/>
    <property type="match status" value="1"/>
</dbReference>
<dbReference type="Pfam" id="PF00017">
    <property type="entry name" value="SH2"/>
    <property type="match status" value="1"/>
</dbReference>
<keyword evidence="3 9" id="KW-0863">Zinc-finger</keyword>
<dbReference type="EMBL" id="JYDH01000195">
    <property type="protein sequence ID" value="KRY28703.1"/>
    <property type="molecule type" value="Genomic_DNA"/>
</dbReference>
<organism evidence="13 14">
    <name type="scientific">Trichinella spiralis</name>
    <name type="common">Trichina worm</name>
    <dbReference type="NCBI Taxonomy" id="6334"/>
    <lineage>
        <taxon>Eukaryota</taxon>
        <taxon>Metazoa</taxon>
        <taxon>Ecdysozoa</taxon>
        <taxon>Nematoda</taxon>
        <taxon>Enoplea</taxon>
        <taxon>Dorylaimia</taxon>
        <taxon>Trichinellida</taxon>
        <taxon>Trichinellidae</taxon>
        <taxon>Trichinella</taxon>
    </lineage>
</organism>
<dbReference type="GO" id="GO:0000387">
    <property type="term" value="P:spliceosomal snRNP assembly"/>
    <property type="evidence" value="ECO:0007669"/>
    <property type="project" value="UniProtKB-UniRule"/>
</dbReference>
<comment type="subunit">
    <text evidence="9">U1 snRNP is composed of the 7 core Sm proteins B/B', D1, D2, D3, E, F and G that assemble in a heptameric protein ring on the Sm site of the small nuclear RNA to form the core snRNP, and at least 3 U1 snRNP-specific proteins U1-70K, U1-A and U1-C. U1-C interacts with U1 snRNA and the 5' splice-site region of the pre-mRNA.</text>
</comment>
<evidence type="ECO:0000313" key="13">
    <source>
        <dbReference type="EMBL" id="KRY28703.1"/>
    </source>
</evidence>
<dbReference type="PROSITE" id="PS50171">
    <property type="entry name" value="ZF_MATRIN"/>
    <property type="match status" value="1"/>
</dbReference>
<evidence type="ECO:0000256" key="2">
    <source>
        <dbReference type="ARBA" id="ARBA00022723"/>
    </source>
</evidence>
<comment type="similarity">
    <text evidence="9">Belongs to the U1 small nuclear ribonucleoprotein C family.</text>
</comment>
<dbReference type="InterPro" id="IPR013085">
    <property type="entry name" value="U1-CZ_Znf_C2H2"/>
</dbReference>
<dbReference type="FunFam" id="3.30.160.60:FF:000059">
    <property type="entry name" value="U1 small nuclear ribonucleoprotein C"/>
    <property type="match status" value="1"/>
</dbReference>
<comment type="caution">
    <text evidence="13">The sequence shown here is derived from an EMBL/GenBank/DDBJ whole genome shotgun (WGS) entry which is preliminary data.</text>
</comment>
<dbReference type="AlphaFoldDB" id="A0A0V1AVA3"/>
<dbReference type="Pfam" id="PF06220">
    <property type="entry name" value="zf-U1"/>
    <property type="match status" value="1"/>
</dbReference>
<dbReference type="InParanoid" id="A0A0V1AVA3"/>
<protein>
    <recommendedName>
        <fullName evidence="9">U1 small nuclear ribonucleoprotein C</fullName>
        <shortName evidence="9">U1 snRNP C</shortName>
        <shortName evidence="9">U1-C</shortName>
        <shortName evidence="9">U1C</shortName>
    </recommendedName>
</protein>
<dbReference type="InterPro" id="IPR000690">
    <property type="entry name" value="Matrin/U1-C_Znf_C2H2"/>
</dbReference>
<evidence type="ECO:0000256" key="5">
    <source>
        <dbReference type="ARBA" id="ARBA00022884"/>
    </source>
</evidence>
<dbReference type="GO" id="GO:0008270">
    <property type="term" value="F:zinc ion binding"/>
    <property type="evidence" value="ECO:0007669"/>
    <property type="project" value="UniProtKB-UniRule"/>
</dbReference>
<accession>A0A0V1AVA3</accession>
<comment type="function">
    <text evidence="9">Component of the spliceosomal U1 snRNP, which is essential for recognition of the pre-mRNA 5' splice-site and the subsequent assembly of the spliceosome. U1-C is directly involved in initial 5' splice-site recognition for both constitutive and regulated alternative splicing. The interaction with the 5' splice-site seems to precede base-pairing between the pre-mRNA and the U1 snRNA. Stimulates commitment or early (E) complex formation by stabilizing the base pairing of the 5' end of the U1 snRNA and the 5' splice-site region.</text>
</comment>
<dbReference type="STRING" id="6334.A0A0V1AVA3"/>
<keyword evidence="10" id="KW-0727">SH2 domain</keyword>
<comment type="subcellular location">
    <subcellularLocation>
        <location evidence="1 9">Nucleus</location>
    </subcellularLocation>
</comment>
<keyword evidence="5 9" id="KW-0694">RNA-binding</keyword>
<dbReference type="SMART" id="SM00252">
    <property type="entry name" value="SH2"/>
    <property type="match status" value="1"/>
</dbReference>
<evidence type="ECO:0000256" key="8">
    <source>
        <dbReference type="ARBA" id="ARBA00046357"/>
    </source>
</evidence>
<evidence type="ECO:0000313" key="14">
    <source>
        <dbReference type="Proteomes" id="UP000054776"/>
    </source>
</evidence>
<dbReference type="GO" id="GO:0003729">
    <property type="term" value="F:mRNA binding"/>
    <property type="evidence" value="ECO:0007669"/>
    <property type="project" value="UniProtKB-UniRule"/>
</dbReference>
<reference evidence="13 14" key="1">
    <citation type="submission" date="2015-01" db="EMBL/GenBank/DDBJ databases">
        <title>Evolution of Trichinella species and genotypes.</title>
        <authorList>
            <person name="Korhonen P.K."/>
            <person name="Edoardo P."/>
            <person name="Giuseppe L.R."/>
            <person name="Gasser R.B."/>
        </authorList>
    </citation>
    <scope>NUCLEOTIDE SEQUENCE [LARGE SCALE GENOMIC DNA]</scope>
    <source>
        <strain evidence="13">ISS3</strain>
    </source>
</reference>
<evidence type="ECO:0000256" key="6">
    <source>
        <dbReference type="ARBA" id="ARBA00023242"/>
    </source>
</evidence>
<evidence type="ECO:0000256" key="4">
    <source>
        <dbReference type="ARBA" id="ARBA00022833"/>
    </source>
</evidence>
<dbReference type="GO" id="GO:0030627">
    <property type="term" value="F:pre-mRNA 5'-splice site binding"/>
    <property type="evidence" value="ECO:0007669"/>
    <property type="project" value="InterPro"/>
</dbReference>
<comment type="subunit">
    <text evidence="8">Component of the U1 snRNP. The U1 snRNP is composed of the U1 snRNA and the 7 core Sm proteins SNRPB, SNRPD1, SNRPD2, SNRPD3, SNRPE, SNRPF and SNRPG that assemble in a heptameric protein ring on the Sm site of the small nuclear RNA to form the core snRNP, and at least 3 U1 snRNP-specific proteins SNRNP70/U1-70K, SNRPA/U1-A and SNRPC/U1-C. SNRPC/U1-C interacts with U1 snRNA and the 5' splice-site region of the pre-mRNA. Interacts (via N-terminus) with TIA1 (via C-terminus); thereby promoting spliceosomal U1 snRNP recruitment to 5' splice sites.</text>
</comment>
<dbReference type="SUPFAM" id="SSF55550">
    <property type="entry name" value="SH2 domain"/>
    <property type="match status" value="1"/>
</dbReference>
<evidence type="ECO:0000256" key="9">
    <source>
        <dbReference type="HAMAP-Rule" id="MF_03153"/>
    </source>
</evidence>
<dbReference type="GO" id="GO:0005685">
    <property type="term" value="C:U1 snRNP"/>
    <property type="evidence" value="ECO:0007669"/>
    <property type="project" value="UniProtKB-UniRule"/>
</dbReference>
<keyword evidence="2 9" id="KW-0479">Metal-binding</keyword>
<dbReference type="PANTHER" id="PTHR14388">
    <property type="entry name" value="T CELL-SPECIFIC ADAPTER PROTEIN TSAD"/>
    <property type="match status" value="1"/>
</dbReference>
<name>A0A0V1AVA3_TRISP</name>
<keyword evidence="6 9" id="KW-0539">Nucleus</keyword>
<evidence type="ECO:0000256" key="7">
    <source>
        <dbReference type="ARBA" id="ARBA00023274"/>
    </source>
</evidence>
<dbReference type="GO" id="GO:0071004">
    <property type="term" value="C:U2-type prespliceosome"/>
    <property type="evidence" value="ECO:0007669"/>
    <property type="project" value="UniProtKB-UniRule"/>
</dbReference>
<dbReference type="GO" id="GO:0030619">
    <property type="term" value="F:U1 snRNA binding"/>
    <property type="evidence" value="ECO:0007669"/>
    <property type="project" value="UniProtKB-UniRule"/>
</dbReference>
<feature type="domain" description="SH2" evidence="11">
    <location>
        <begin position="430"/>
        <end position="522"/>
    </location>
</feature>
<dbReference type="InterPro" id="IPR000980">
    <property type="entry name" value="SH2"/>
</dbReference>
<dbReference type="InterPro" id="IPR036236">
    <property type="entry name" value="Znf_C2H2_sf"/>
</dbReference>
<feature type="domain" description="Matrin-type" evidence="12">
    <location>
        <begin position="38"/>
        <end position="70"/>
    </location>
</feature>
<keyword evidence="14" id="KW-1185">Reference proteome</keyword>
<dbReference type="InterPro" id="IPR036860">
    <property type="entry name" value="SH2_dom_sf"/>
</dbReference>